<accession>A0ACB9SUC5</accession>
<dbReference type="Proteomes" id="UP001056778">
    <property type="component" value="Chromosome 8"/>
</dbReference>
<protein>
    <submittedName>
        <fullName evidence="1">Destabilase-related</fullName>
    </submittedName>
</protein>
<dbReference type="EMBL" id="CM043022">
    <property type="protein sequence ID" value="KAI4457186.1"/>
    <property type="molecule type" value="Genomic_DNA"/>
</dbReference>
<reference evidence="1" key="1">
    <citation type="submission" date="2022-04" db="EMBL/GenBank/DDBJ databases">
        <title>Chromosome-scale genome assembly of Holotrichia oblita Faldermann.</title>
        <authorList>
            <person name="Rongchong L."/>
        </authorList>
    </citation>
    <scope>NUCLEOTIDE SEQUENCE</scope>
    <source>
        <strain evidence="1">81SQS9</strain>
    </source>
</reference>
<evidence type="ECO:0000313" key="1">
    <source>
        <dbReference type="EMBL" id="KAI4457186.1"/>
    </source>
</evidence>
<sequence length="125" mass="14083">MPTDIIAQEDTPVSFACLDRICQWVTGCDTSQCNSTYCGAFRMSRPYWVDAGRPTYKNEDPESKTAFKNCAMNTFCSARAVQGYMRKFRQDCNGDGKIDCDDYFSIHLAGGYGCYDEKSTESSKH</sequence>
<keyword evidence="2" id="KW-1185">Reference proteome</keyword>
<organism evidence="1 2">
    <name type="scientific">Holotrichia oblita</name>
    <name type="common">Chafer beetle</name>
    <dbReference type="NCBI Taxonomy" id="644536"/>
    <lineage>
        <taxon>Eukaryota</taxon>
        <taxon>Metazoa</taxon>
        <taxon>Ecdysozoa</taxon>
        <taxon>Arthropoda</taxon>
        <taxon>Hexapoda</taxon>
        <taxon>Insecta</taxon>
        <taxon>Pterygota</taxon>
        <taxon>Neoptera</taxon>
        <taxon>Endopterygota</taxon>
        <taxon>Coleoptera</taxon>
        <taxon>Polyphaga</taxon>
        <taxon>Scarabaeiformia</taxon>
        <taxon>Scarabaeidae</taxon>
        <taxon>Melolonthinae</taxon>
        <taxon>Holotrichia</taxon>
    </lineage>
</organism>
<name>A0ACB9SUC5_HOLOL</name>
<gene>
    <name evidence="1" type="ORF">MML48_8g00018864</name>
</gene>
<proteinExistence type="predicted"/>
<evidence type="ECO:0000313" key="2">
    <source>
        <dbReference type="Proteomes" id="UP001056778"/>
    </source>
</evidence>
<comment type="caution">
    <text evidence="1">The sequence shown here is derived from an EMBL/GenBank/DDBJ whole genome shotgun (WGS) entry which is preliminary data.</text>
</comment>